<dbReference type="EC" id="2.1.1.320" evidence="3"/>
<keyword evidence="8" id="KW-0496">Mitochondrion</keyword>
<accession>A0A3R7N377</accession>
<evidence type="ECO:0000256" key="8">
    <source>
        <dbReference type="ARBA" id="ARBA00023128"/>
    </source>
</evidence>
<dbReference type="GO" id="GO:0035243">
    <property type="term" value="F:protein-arginine omega-N symmetric methyltransferase activity"/>
    <property type="evidence" value="ECO:0007669"/>
    <property type="project" value="UniProtKB-EC"/>
</dbReference>
<evidence type="ECO:0000259" key="14">
    <source>
        <dbReference type="SMART" id="SM00429"/>
    </source>
</evidence>
<keyword evidence="7" id="KW-0809">Transit peptide</keyword>
<evidence type="ECO:0000256" key="7">
    <source>
        <dbReference type="ARBA" id="ARBA00022946"/>
    </source>
</evidence>
<name>A0A3R7N377_PENVA</name>
<organism evidence="15 16">
    <name type="scientific">Penaeus vannamei</name>
    <name type="common">Whiteleg shrimp</name>
    <name type="synonym">Litopenaeus vannamei</name>
    <dbReference type="NCBI Taxonomy" id="6689"/>
    <lineage>
        <taxon>Eukaryota</taxon>
        <taxon>Metazoa</taxon>
        <taxon>Ecdysozoa</taxon>
        <taxon>Arthropoda</taxon>
        <taxon>Crustacea</taxon>
        <taxon>Multicrustacea</taxon>
        <taxon>Malacostraca</taxon>
        <taxon>Eumalacostraca</taxon>
        <taxon>Eucarida</taxon>
        <taxon>Decapoda</taxon>
        <taxon>Dendrobranchiata</taxon>
        <taxon>Penaeoidea</taxon>
        <taxon>Penaeidae</taxon>
        <taxon>Penaeus</taxon>
    </lineage>
</organism>
<evidence type="ECO:0000256" key="10">
    <source>
        <dbReference type="ARBA" id="ARBA00031788"/>
    </source>
</evidence>
<dbReference type="FunFam" id="3.40.50.12710:FF:000001">
    <property type="entry name" value="Protein arginine methyltransferase NDUFAF7"/>
    <property type="match status" value="1"/>
</dbReference>
<evidence type="ECO:0000256" key="11">
    <source>
        <dbReference type="ARBA" id="ARBA00048612"/>
    </source>
</evidence>
<dbReference type="AlphaFoldDB" id="A0A3R7N377"/>
<evidence type="ECO:0000256" key="5">
    <source>
        <dbReference type="ARBA" id="ARBA00022603"/>
    </source>
</evidence>
<evidence type="ECO:0000256" key="12">
    <source>
        <dbReference type="ARBA" id="ARBA00054758"/>
    </source>
</evidence>
<dbReference type="InterPro" id="IPR013783">
    <property type="entry name" value="Ig-like_fold"/>
</dbReference>
<comment type="subcellular location">
    <subcellularLocation>
        <location evidence="1">Mitochondrion</location>
    </subcellularLocation>
</comment>
<reference evidence="15 16" key="2">
    <citation type="submission" date="2019-01" db="EMBL/GenBank/DDBJ databases">
        <title>The decoding of complex shrimp genome reveals the adaptation for benthos swimmer, frequently molting mechanism and breeding impact on genome.</title>
        <authorList>
            <person name="Sun Y."/>
            <person name="Gao Y."/>
            <person name="Yu Y."/>
        </authorList>
    </citation>
    <scope>NUCLEOTIDE SEQUENCE [LARGE SCALE GENOMIC DNA]</scope>
    <source>
        <tissue evidence="15">Muscle</tissue>
    </source>
</reference>
<dbReference type="Pfam" id="PF02636">
    <property type="entry name" value="Methyltransf_28"/>
    <property type="match status" value="1"/>
</dbReference>
<feature type="domain" description="IPT/TIG" evidence="14">
    <location>
        <begin position="648"/>
        <end position="741"/>
    </location>
</feature>
<dbReference type="InterPro" id="IPR014756">
    <property type="entry name" value="Ig_E-set"/>
</dbReference>
<protein>
    <recommendedName>
        <fullName evidence="4">Protein arginine methyltransferase NDUFAF7, mitochondrial</fullName>
        <ecNumber evidence="3">2.1.1.320</ecNumber>
    </recommendedName>
    <alternativeName>
        <fullName evidence="10">NADH dehydrogenase [ubiquinone] complex I, assembly factor 7</fullName>
    </alternativeName>
    <alternativeName>
        <fullName evidence="9">Protein midA homolog</fullName>
    </alternativeName>
</protein>
<gene>
    <name evidence="15" type="ORF">C7M84_005362</name>
</gene>
<comment type="function">
    <text evidence="12">Arginine methyltransferase involved in the assembly or stability of mitochondrial NADH:ubiquinone oxidoreductase complex (complex I). Acts by mediating symmetric dimethylation of 'Arg-118' of NDUFS2 after it assembles into the complex I, stabilizing the early intermediate complex.</text>
</comment>
<dbReference type="Gene3D" id="3.40.50.12710">
    <property type="match status" value="1"/>
</dbReference>
<evidence type="ECO:0000256" key="4">
    <source>
        <dbReference type="ARBA" id="ARBA00019711"/>
    </source>
</evidence>
<comment type="catalytic activity">
    <reaction evidence="11">
        <text>L-arginyl-[protein] + 2 S-adenosyl-L-methionine = N(omega),N(omega)'-dimethyl-L-arginyl-[protein] + 2 S-adenosyl-L-homocysteine + 2 H(+)</text>
        <dbReference type="Rhea" id="RHEA:48108"/>
        <dbReference type="Rhea" id="RHEA-COMP:10532"/>
        <dbReference type="Rhea" id="RHEA-COMP:11992"/>
        <dbReference type="ChEBI" id="CHEBI:15378"/>
        <dbReference type="ChEBI" id="CHEBI:29965"/>
        <dbReference type="ChEBI" id="CHEBI:57856"/>
        <dbReference type="ChEBI" id="CHEBI:59789"/>
        <dbReference type="ChEBI" id="CHEBI:88221"/>
        <dbReference type="EC" id="2.1.1.320"/>
    </reaction>
</comment>
<dbReference type="GO" id="GO:0032981">
    <property type="term" value="P:mitochondrial respiratory chain complex I assembly"/>
    <property type="evidence" value="ECO:0007669"/>
    <property type="project" value="UniProtKB-ARBA"/>
</dbReference>
<dbReference type="SMART" id="SM00429">
    <property type="entry name" value="IPT"/>
    <property type="match status" value="1"/>
</dbReference>
<dbReference type="PANTHER" id="PTHR12049">
    <property type="entry name" value="PROTEIN ARGININE METHYLTRANSFERASE NDUFAF7, MITOCHONDRIAL"/>
    <property type="match status" value="1"/>
</dbReference>
<dbReference type="Proteomes" id="UP000283509">
    <property type="component" value="Unassembled WGS sequence"/>
</dbReference>
<dbReference type="GO" id="GO:0005739">
    <property type="term" value="C:mitochondrion"/>
    <property type="evidence" value="ECO:0007669"/>
    <property type="project" value="UniProtKB-SubCell"/>
</dbReference>
<reference evidence="15 16" key="1">
    <citation type="submission" date="2018-04" db="EMBL/GenBank/DDBJ databases">
        <authorList>
            <person name="Zhang X."/>
            <person name="Yuan J."/>
            <person name="Li F."/>
            <person name="Xiang J."/>
        </authorList>
    </citation>
    <scope>NUCLEOTIDE SEQUENCE [LARGE SCALE GENOMIC DNA]</scope>
    <source>
        <tissue evidence="15">Muscle</tissue>
    </source>
</reference>
<evidence type="ECO:0000256" key="2">
    <source>
        <dbReference type="ARBA" id="ARBA00005891"/>
    </source>
</evidence>
<evidence type="ECO:0000256" key="1">
    <source>
        <dbReference type="ARBA" id="ARBA00004173"/>
    </source>
</evidence>
<evidence type="ECO:0000256" key="3">
    <source>
        <dbReference type="ARBA" id="ARBA00011935"/>
    </source>
</evidence>
<keyword evidence="5" id="KW-0489">Methyltransferase</keyword>
<comment type="caution">
    <text evidence="15">The sequence shown here is derived from an EMBL/GenBank/DDBJ whole genome shotgun (WGS) entry which is preliminary data.</text>
</comment>
<evidence type="ECO:0000313" key="15">
    <source>
        <dbReference type="EMBL" id="ROT76052.1"/>
    </source>
</evidence>
<dbReference type="SUPFAM" id="SSF53335">
    <property type="entry name" value="S-adenosyl-L-methionine-dependent methyltransferases"/>
    <property type="match status" value="1"/>
</dbReference>
<proteinExistence type="inferred from homology"/>
<dbReference type="Gene3D" id="2.60.40.10">
    <property type="entry name" value="Immunoglobulins"/>
    <property type="match status" value="2"/>
</dbReference>
<dbReference type="InterPro" id="IPR003788">
    <property type="entry name" value="NDUFAF7"/>
</dbReference>
<evidence type="ECO:0000256" key="13">
    <source>
        <dbReference type="SAM" id="MobiDB-lite"/>
    </source>
</evidence>
<dbReference type="InterPro" id="IPR002909">
    <property type="entry name" value="IPT_dom"/>
</dbReference>
<keyword evidence="6" id="KW-0808">Transferase</keyword>
<dbReference type="PANTHER" id="PTHR12049:SF7">
    <property type="entry name" value="PROTEIN ARGININE METHYLTRANSFERASE NDUFAF7, MITOCHONDRIAL"/>
    <property type="match status" value="1"/>
</dbReference>
<comment type="similarity">
    <text evidence="2">Belongs to the NDUFAF7 family.</text>
</comment>
<dbReference type="EMBL" id="QCYY01001697">
    <property type="protein sequence ID" value="ROT76052.1"/>
    <property type="molecule type" value="Genomic_DNA"/>
</dbReference>
<sequence length="999" mass="109858">MGTLARISRRLHYNCKNFLSPLQETRKEGVRVDINASLSTTSRRFDSPSGNDETGKQTNLSIKKTPETPLLKQLQARIKFSGPLTVYDYMKEGLINPLSGYYAAGQDMFGSKGDYTTSPEISQMFGEMVGVWIYNEWYKLGSFKPLQLVELGPGRGTLMQDILRVLGQLGVKGRDLSIHFVEVSPELSQSQEERLCGSSQPYTETNESYFYKKNTTTGGSPIFWYRHLSSVPKRFSVFLAHEFFDVLPVHILRRTKDGWRELLVDVDEGDGPHHLRYVLSRTETPASKLFVEPEETRDEVEVCPDAAVLCKDVAKRIEDNGGLALIMDYGHDGKLTDTFRAFKNHKQHHPLSEPGTADLTADVDFAYLKKQVQEELITYGPVTQSFFLQNMGIEVRLANLLKNTKPEEQKNLISGYKMLTDRHQMGERFKFLAFFPVGCGKSGSVWKIPHGFLLVVVLVADAVSGARLRRLSPFRLSLGGGTTVAIEGWGFSENQFSHSNATLGNRVVFENEDEAVECSVVSFLTTPTRVVCSAGKPLRATSDTEYRVRVYVDGVRASGELTALVSAKVTDSFPLSAYLGGNECQLYNSTSGEVLGQLRQDQLTCTVPGSAIGPANASVYVTELGASATLARDLLVDSQDQLYQFHVAPGVSSVSPPAGSSAGGSLLTIRGVGFHPHRNATSVRVGGAECKITNVSATTVTCIAPPRSLTTPAPGERGLLLELWEGQFAPDLRDRLRLSALTPHTDGYSSSVVTDLDFKIDAKMTFVAKLTGYFHAPHDGSFTLAAYVPTRYGTSWLAYVAADGDPDKAMPLPKWGSVELKADTPAYLEVVISGRKAGVRPTRVLMADHNGRFNSWQTSMATNERQSIILEPRVKHEVQRVTFSGQPGSVRLFFHGATSDPVDLSDDEEVRSAVLSLVGRKCQVQSEGKTKEIHFATGFEEGERLPLGMTAKVVNMLDAFCGSEHTRTQSRAAMDKALSTRAADSMEVIGFMSNKPRQL</sequence>
<dbReference type="GO" id="GO:0032259">
    <property type="term" value="P:methylation"/>
    <property type="evidence" value="ECO:0007669"/>
    <property type="project" value="UniProtKB-KW"/>
</dbReference>
<keyword evidence="16" id="KW-1185">Reference proteome</keyword>
<dbReference type="STRING" id="6689.A0A3R7N377"/>
<dbReference type="SUPFAM" id="SSF81296">
    <property type="entry name" value="E set domains"/>
    <property type="match status" value="1"/>
</dbReference>
<evidence type="ECO:0000256" key="6">
    <source>
        <dbReference type="ARBA" id="ARBA00022679"/>
    </source>
</evidence>
<dbReference type="InterPro" id="IPR038375">
    <property type="entry name" value="NDUFAF7_sf"/>
</dbReference>
<feature type="region of interest" description="Disordered" evidence="13">
    <location>
        <begin position="41"/>
        <end position="61"/>
    </location>
</feature>
<dbReference type="CDD" id="cd00603">
    <property type="entry name" value="IPT_PCSR"/>
    <property type="match status" value="2"/>
</dbReference>
<evidence type="ECO:0000256" key="9">
    <source>
        <dbReference type="ARBA" id="ARBA00030400"/>
    </source>
</evidence>
<dbReference type="Pfam" id="PF01833">
    <property type="entry name" value="TIG"/>
    <property type="match status" value="1"/>
</dbReference>
<evidence type="ECO:0000313" key="16">
    <source>
        <dbReference type="Proteomes" id="UP000283509"/>
    </source>
</evidence>
<dbReference type="InterPro" id="IPR029063">
    <property type="entry name" value="SAM-dependent_MTases_sf"/>
</dbReference>
<dbReference type="OrthoDB" id="120976at2759"/>